<evidence type="ECO:0000313" key="2">
    <source>
        <dbReference type="Proteomes" id="UP000308037"/>
    </source>
</evidence>
<dbReference type="AlphaFoldDB" id="A0A4U5JAY4"/>
<gene>
    <name evidence="1" type="ORF">DM868_11260</name>
</gene>
<keyword evidence="2" id="KW-1185">Reference proteome</keyword>
<proteinExistence type="predicted"/>
<dbReference type="EMBL" id="QKNX01000004">
    <property type="protein sequence ID" value="TKR25336.1"/>
    <property type="molecule type" value="Genomic_DNA"/>
</dbReference>
<accession>A0A4U5JAY4</accession>
<protein>
    <submittedName>
        <fullName evidence="1">Uncharacterized protein</fullName>
    </submittedName>
</protein>
<organism evidence="1 2">
    <name type="scientific">Natronomonas salsuginis</name>
    <dbReference type="NCBI Taxonomy" id="2217661"/>
    <lineage>
        <taxon>Archaea</taxon>
        <taxon>Methanobacteriati</taxon>
        <taxon>Methanobacteriota</taxon>
        <taxon>Stenosarchaea group</taxon>
        <taxon>Halobacteria</taxon>
        <taxon>Halobacteriales</taxon>
        <taxon>Natronomonadaceae</taxon>
        <taxon>Natronomonas</taxon>
    </lineage>
</organism>
<comment type="caution">
    <text evidence="1">The sequence shown here is derived from an EMBL/GenBank/DDBJ whole genome shotgun (WGS) entry which is preliminary data.</text>
</comment>
<evidence type="ECO:0000313" key="1">
    <source>
        <dbReference type="EMBL" id="TKR25336.1"/>
    </source>
</evidence>
<name>A0A4U5JAY4_9EURY</name>
<dbReference type="RefSeq" id="WP_137276975.1">
    <property type="nucleotide sequence ID" value="NZ_QKNX01000004.1"/>
</dbReference>
<dbReference type="Proteomes" id="UP000308037">
    <property type="component" value="Unassembled WGS sequence"/>
</dbReference>
<sequence length="66" mass="7654">MSGEFPKTPPEGVLPKHRDRARDLQFQLLVLEARLESANFEDKEAYRRAIRERSEELDSLRGPTAE</sequence>
<reference evidence="1 2" key="1">
    <citation type="submission" date="2019-04" db="EMBL/GenBank/DDBJ databases">
        <title>Natronomonas sp. F20-122 a newhaloarchaeon isolated from a saline saltern of Isla Bacuta, Huelva, Spain.</title>
        <authorList>
            <person name="Duran-Viseras A."/>
            <person name="Sanchez-Porro C."/>
            <person name="Ventosa A."/>
        </authorList>
    </citation>
    <scope>NUCLEOTIDE SEQUENCE [LARGE SCALE GENOMIC DNA]</scope>
    <source>
        <strain evidence="1 2">F20-122</strain>
    </source>
</reference>